<dbReference type="PROSITE" id="PS50097">
    <property type="entry name" value="BTB"/>
    <property type="match status" value="1"/>
</dbReference>
<organism evidence="3 4">
    <name type="scientific">Elsinoe australis</name>
    <dbReference type="NCBI Taxonomy" id="40998"/>
    <lineage>
        <taxon>Eukaryota</taxon>
        <taxon>Fungi</taxon>
        <taxon>Dikarya</taxon>
        <taxon>Ascomycota</taxon>
        <taxon>Pezizomycotina</taxon>
        <taxon>Dothideomycetes</taxon>
        <taxon>Dothideomycetidae</taxon>
        <taxon>Myriangiales</taxon>
        <taxon>Elsinoaceae</taxon>
        <taxon>Elsinoe</taxon>
    </lineage>
</organism>
<dbReference type="InterPro" id="IPR000210">
    <property type="entry name" value="BTB/POZ_dom"/>
</dbReference>
<accession>A0A2P8A0M3</accession>
<dbReference type="STRING" id="40998.A0A2P8A0M3"/>
<feature type="compositionally biased region" description="Polar residues" evidence="1">
    <location>
        <begin position="1"/>
        <end position="16"/>
    </location>
</feature>
<dbReference type="Proteomes" id="UP000243723">
    <property type="component" value="Unassembled WGS sequence"/>
</dbReference>
<dbReference type="CDD" id="cd18186">
    <property type="entry name" value="BTB_POZ_ZBTB_KLHL-like"/>
    <property type="match status" value="1"/>
</dbReference>
<proteinExistence type="predicted"/>
<evidence type="ECO:0000256" key="1">
    <source>
        <dbReference type="SAM" id="MobiDB-lite"/>
    </source>
</evidence>
<dbReference type="PANTHER" id="PTHR47843:SF2">
    <property type="entry name" value="BTB DOMAIN-CONTAINING PROTEIN"/>
    <property type="match status" value="1"/>
</dbReference>
<sequence length="554" mass="60590">MTNAEMLTPNASSDSDANPELRRAPTLQFPKTRVILRTRFRRMHEMATVVVGPAQVKFVLHTDLLISTSPFFAAALQGHFAESNSQTVTLPEEKPDIFEWFVQWLYTGSLMVAGPTNCTPPEAEPMIGARRPQDPVKRFQIQESHSDGDLRNSQGSPKYFLLVDLYTLSDRLLTTSLSNHIIDTVARLSETTNSVPTPSDTWLLYGDCCSFSGLHHCACATRRASTTQNRTDTTQLPGTTEVEMDTDPYPPTKSLKTPHLCPHPPTGPNSGVRPSSPLRDLILDLFTYKKTDRLLQTHKDDWHPLFLRDLVVKMKRPGRDMLARHKLREWRPRTWHEAKACEGCRGVVGPGSGFSAPAGLGIGVGVNGAGRGAGQVQGQGRGAHVNALHAAQLINHIDRVLPHVPRGSPDHQRLTRMRARNVGMVPAPANNENAIEDGDEDAESQSGAATAEVQQPRFMGPQKCATCERVYCLECMVSAVEGRGSENGDGKFALLGGDVGPCKPWLNWEDLFGAGQEGVEDGEGMVGARVERGAYGGVCGRYHEHGMLGGRVEV</sequence>
<feature type="region of interest" description="Disordered" evidence="1">
    <location>
        <begin position="427"/>
        <end position="453"/>
    </location>
</feature>
<evidence type="ECO:0000313" key="4">
    <source>
        <dbReference type="Proteomes" id="UP000243723"/>
    </source>
</evidence>
<evidence type="ECO:0000259" key="2">
    <source>
        <dbReference type="PROSITE" id="PS50097"/>
    </source>
</evidence>
<dbReference type="AlphaFoldDB" id="A0A2P8A0M3"/>
<evidence type="ECO:0000313" key="3">
    <source>
        <dbReference type="EMBL" id="PSK54010.1"/>
    </source>
</evidence>
<dbReference type="OrthoDB" id="194443at2759"/>
<dbReference type="PANTHER" id="PTHR47843">
    <property type="entry name" value="BTB DOMAIN-CONTAINING PROTEIN-RELATED"/>
    <property type="match status" value="1"/>
</dbReference>
<dbReference type="SUPFAM" id="SSF54695">
    <property type="entry name" value="POZ domain"/>
    <property type="match status" value="1"/>
</dbReference>
<keyword evidence="4" id="KW-1185">Reference proteome</keyword>
<protein>
    <recommendedName>
        <fullName evidence="2">BTB domain-containing protein</fullName>
    </recommendedName>
</protein>
<comment type="caution">
    <text evidence="3">The sequence shown here is derived from an EMBL/GenBank/DDBJ whole genome shotgun (WGS) entry which is preliminary data.</text>
</comment>
<feature type="region of interest" description="Disordered" evidence="1">
    <location>
        <begin position="1"/>
        <end position="24"/>
    </location>
</feature>
<name>A0A2P8A0M3_9PEZI</name>
<feature type="compositionally biased region" description="Acidic residues" evidence="1">
    <location>
        <begin position="434"/>
        <end position="443"/>
    </location>
</feature>
<reference evidence="3 4" key="1">
    <citation type="submission" date="2017-05" db="EMBL/GenBank/DDBJ databases">
        <title>Draft genome sequence of Elsinoe australis.</title>
        <authorList>
            <person name="Cheng Q."/>
        </authorList>
    </citation>
    <scope>NUCLEOTIDE SEQUENCE [LARGE SCALE GENOMIC DNA]</scope>
    <source>
        <strain evidence="3 4">NL1</strain>
    </source>
</reference>
<dbReference type="InterPro" id="IPR011333">
    <property type="entry name" value="SKP1/BTB/POZ_sf"/>
</dbReference>
<dbReference type="EMBL" id="NHZQ01000087">
    <property type="protein sequence ID" value="PSK54010.1"/>
    <property type="molecule type" value="Genomic_DNA"/>
</dbReference>
<gene>
    <name evidence="3" type="ORF">B9Z65_7816</name>
</gene>
<dbReference type="Gene3D" id="3.30.710.10">
    <property type="entry name" value="Potassium Channel Kv1.1, Chain A"/>
    <property type="match status" value="1"/>
</dbReference>
<feature type="domain" description="BTB" evidence="2">
    <location>
        <begin position="45"/>
        <end position="114"/>
    </location>
</feature>
<dbReference type="Pfam" id="PF00651">
    <property type="entry name" value="BTB"/>
    <property type="match status" value="1"/>
</dbReference>